<dbReference type="AlphaFoldDB" id="A0AAN6RWH0"/>
<dbReference type="PANTHER" id="PTHR42858:SF1">
    <property type="entry name" value="LD15494P"/>
    <property type="match status" value="1"/>
</dbReference>
<dbReference type="InterPro" id="IPR015422">
    <property type="entry name" value="PyrdxlP-dep_Trfase_small"/>
</dbReference>
<keyword evidence="3" id="KW-1185">Reference proteome</keyword>
<dbReference type="EMBL" id="MU855339">
    <property type="protein sequence ID" value="KAK3906017.1"/>
    <property type="molecule type" value="Genomic_DNA"/>
</dbReference>
<dbReference type="CDD" id="cd00609">
    <property type="entry name" value="AAT_like"/>
    <property type="match status" value="1"/>
</dbReference>
<dbReference type="Gene3D" id="3.90.1150.10">
    <property type="entry name" value="Aspartate Aminotransferase, domain 1"/>
    <property type="match status" value="1"/>
</dbReference>
<accession>A0AAN6RWH0</accession>
<comment type="caution">
    <text evidence="2">The sequence shown here is derived from an EMBL/GenBank/DDBJ whole genome shotgun (WGS) entry which is preliminary data.</text>
</comment>
<feature type="domain" description="Aminotransferase class I/classII large" evidence="1">
    <location>
        <begin position="54"/>
        <end position="449"/>
    </location>
</feature>
<evidence type="ECO:0000259" key="1">
    <source>
        <dbReference type="Pfam" id="PF00155"/>
    </source>
</evidence>
<organism evidence="2 3">
    <name type="scientific">Staphylotrichum tortipilum</name>
    <dbReference type="NCBI Taxonomy" id="2831512"/>
    <lineage>
        <taxon>Eukaryota</taxon>
        <taxon>Fungi</taxon>
        <taxon>Dikarya</taxon>
        <taxon>Ascomycota</taxon>
        <taxon>Pezizomycotina</taxon>
        <taxon>Sordariomycetes</taxon>
        <taxon>Sordariomycetidae</taxon>
        <taxon>Sordariales</taxon>
        <taxon>Chaetomiaceae</taxon>
        <taxon>Staphylotrichum</taxon>
    </lineage>
</organism>
<reference evidence="2" key="2">
    <citation type="submission" date="2023-05" db="EMBL/GenBank/DDBJ databases">
        <authorList>
            <consortium name="Lawrence Berkeley National Laboratory"/>
            <person name="Steindorff A."/>
            <person name="Hensen N."/>
            <person name="Bonometti L."/>
            <person name="Westerberg I."/>
            <person name="Brannstrom I.O."/>
            <person name="Guillou S."/>
            <person name="Cros-Aarteil S."/>
            <person name="Calhoun S."/>
            <person name="Haridas S."/>
            <person name="Kuo A."/>
            <person name="Mondo S."/>
            <person name="Pangilinan J."/>
            <person name="Riley R."/>
            <person name="Labutti K."/>
            <person name="Andreopoulos B."/>
            <person name="Lipzen A."/>
            <person name="Chen C."/>
            <person name="Yanf M."/>
            <person name="Daum C."/>
            <person name="Ng V."/>
            <person name="Clum A."/>
            <person name="Ohm R."/>
            <person name="Martin F."/>
            <person name="Silar P."/>
            <person name="Natvig D."/>
            <person name="Lalanne C."/>
            <person name="Gautier V."/>
            <person name="Ament-Velasquez S.L."/>
            <person name="Kruys A."/>
            <person name="Hutchinson M.I."/>
            <person name="Powell A.J."/>
            <person name="Barry K."/>
            <person name="Miller A.N."/>
            <person name="Grigoriev I.V."/>
            <person name="Debuchy R."/>
            <person name="Gladieux P."/>
            <person name="Thoren M.H."/>
            <person name="Johannesson H."/>
        </authorList>
    </citation>
    <scope>NUCLEOTIDE SEQUENCE</scope>
    <source>
        <strain evidence="2">CBS 103.79</strain>
    </source>
</reference>
<dbReference type="GO" id="GO:0030170">
    <property type="term" value="F:pyridoxal phosphate binding"/>
    <property type="evidence" value="ECO:0007669"/>
    <property type="project" value="InterPro"/>
</dbReference>
<protein>
    <submittedName>
        <fullName evidence="2">Pyridoxal phosphate-dependent transferase</fullName>
    </submittedName>
</protein>
<dbReference type="SUPFAM" id="SSF53383">
    <property type="entry name" value="PLP-dependent transferases"/>
    <property type="match status" value="1"/>
</dbReference>
<dbReference type="Pfam" id="PF00155">
    <property type="entry name" value="Aminotran_1_2"/>
    <property type="match status" value="1"/>
</dbReference>
<proteinExistence type="predicted"/>
<gene>
    <name evidence="2" type="ORF">C8A05DRAFT_41162</name>
</gene>
<reference evidence="2" key="1">
    <citation type="journal article" date="2023" name="Mol. Phylogenet. Evol.">
        <title>Genome-scale phylogeny and comparative genomics of the fungal order Sordariales.</title>
        <authorList>
            <person name="Hensen N."/>
            <person name="Bonometti L."/>
            <person name="Westerberg I."/>
            <person name="Brannstrom I.O."/>
            <person name="Guillou S."/>
            <person name="Cros-Aarteil S."/>
            <person name="Calhoun S."/>
            <person name="Haridas S."/>
            <person name="Kuo A."/>
            <person name="Mondo S."/>
            <person name="Pangilinan J."/>
            <person name="Riley R."/>
            <person name="LaButti K."/>
            <person name="Andreopoulos B."/>
            <person name="Lipzen A."/>
            <person name="Chen C."/>
            <person name="Yan M."/>
            <person name="Daum C."/>
            <person name="Ng V."/>
            <person name="Clum A."/>
            <person name="Steindorff A."/>
            <person name="Ohm R.A."/>
            <person name="Martin F."/>
            <person name="Silar P."/>
            <person name="Natvig D.O."/>
            <person name="Lalanne C."/>
            <person name="Gautier V."/>
            <person name="Ament-Velasquez S.L."/>
            <person name="Kruys A."/>
            <person name="Hutchinson M.I."/>
            <person name="Powell A.J."/>
            <person name="Barry K."/>
            <person name="Miller A.N."/>
            <person name="Grigoriev I.V."/>
            <person name="Debuchy R."/>
            <person name="Gladieux P."/>
            <person name="Hiltunen Thoren M."/>
            <person name="Johannesson H."/>
        </authorList>
    </citation>
    <scope>NUCLEOTIDE SEQUENCE</scope>
    <source>
        <strain evidence="2">CBS 103.79</strain>
    </source>
</reference>
<evidence type="ECO:0000313" key="3">
    <source>
        <dbReference type="Proteomes" id="UP001303889"/>
    </source>
</evidence>
<dbReference type="InterPro" id="IPR015421">
    <property type="entry name" value="PyrdxlP-dep_Trfase_major"/>
</dbReference>
<dbReference type="InterPro" id="IPR004839">
    <property type="entry name" value="Aminotransferase_I/II_large"/>
</dbReference>
<name>A0AAN6RWH0_9PEZI</name>
<keyword evidence="2" id="KW-0808">Transferase</keyword>
<dbReference type="InterPro" id="IPR015424">
    <property type="entry name" value="PyrdxlP-dep_Trfase"/>
</dbReference>
<dbReference type="PANTHER" id="PTHR42858">
    <property type="entry name" value="AMINOTRANSFERASE"/>
    <property type="match status" value="1"/>
</dbReference>
<dbReference type="Proteomes" id="UP001303889">
    <property type="component" value="Unassembled WGS sequence"/>
</dbReference>
<dbReference type="GO" id="GO:0047536">
    <property type="term" value="F:2-aminoadipate transaminase activity"/>
    <property type="evidence" value="ECO:0007669"/>
    <property type="project" value="TreeGrafter"/>
</dbReference>
<sequence>MADTTNDHGDTPPPPKPLINLLRGWPSPHLLPASLLRTAADYVLADPSISVPVLQYGIDPGYQPLREELARWLTAQYASPAAISPDEIAITGGASQSLACILQSFTDPGYTRAVWAVAPCYFMACPIFDDAGFYGRLRAVPEDDEGVDVEALARGLREADDAAGADPSPTRRFKSATPHLRKLYRHVIYLVATCSNPSGKTLSLARREKLIHLARKHDALIISDDVYDLLQWPVTPPPEGDESSPLPPLLPLLSQIDLALGPSPHNPSQDSSFFSHAISNASFSKLVGPGVRTGWIHASPAFAAGFAHTGTNRSGGAASQFAAAVVWRVLSTGALQGYLDGTVRPALARRWRLMVGVLEQEVGGLGVRVWRGNGVGGAGTMDERGEMFGGYFVWLTLPGGLDAEEVAERARVEEELVIAPGRLFEVSGDEGAARFPGNVRLCFSWEEEENIVEGVVRFGRVLRRMLAGEAGGKGKGEAGEVEADKFK</sequence>
<dbReference type="Gene3D" id="3.40.640.10">
    <property type="entry name" value="Type I PLP-dependent aspartate aminotransferase-like (Major domain)"/>
    <property type="match status" value="1"/>
</dbReference>
<evidence type="ECO:0000313" key="2">
    <source>
        <dbReference type="EMBL" id="KAK3906017.1"/>
    </source>
</evidence>